<dbReference type="eggNOG" id="COG4828">
    <property type="taxonomic scope" value="Bacteria"/>
</dbReference>
<dbReference type="EMBL" id="ASWO01000004">
    <property type="protein sequence ID" value="EOT84233.1"/>
    <property type="molecule type" value="Genomic_DNA"/>
</dbReference>
<gene>
    <name evidence="2" type="ORF">I573_01134</name>
</gene>
<dbReference type="AlphaFoldDB" id="S0P605"/>
<accession>S0P605</accession>
<evidence type="ECO:0000313" key="2">
    <source>
        <dbReference type="EMBL" id="EOT84233.1"/>
    </source>
</evidence>
<keyword evidence="1" id="KW-1133">Transmembrane helix</keyword>
<dbReference type="PANTHER" id="PTHR38468:SF1">
    <property type="entry name" value="SLL0939 PROTEIN"/>
    <property type="match status" value="1"/>
</dbReference>
<organism evidence="2 3">
    <name type="scientific">Enterococcus sulfureus ATCC 49903</name>
    <dbReference type="NCBI Taxonomy" id="1140003"/>
    <lineage>
        <taxon>Bacteria</taxon>
        <taxon>Bacillati</taxon>
        <taxon>Bacillota</taxon>
        <taxon>Bacilli</taxon>
        <taxon>Lactobacillales</taxon>
        <taxon>Enterococcaceae</taxon>
        <taxon>Enterococcus</taxon>
    </lineage>
</organism>
<dbReference type="RefSeq" id="WP_016186624.1">
    <property type="nucleotide sequence ID" value="NZ_ASWO01000004.1"/>
</dbReference>
<dbReference type="InterPro" id="IPR012427">
    <property type="entry name" value="DUF1622"/>
</dbReference>
<keyword evidence="1" id="KW-0812">Transmembrane</keyword>
<evidence type="ECO:0000313" key="3">
    <source>
        <dbReference type="Proteomes" id="UP000015961"/>
    </source>
</evidence>
<dbReference type="STRING" id="1140003.OMY_02208"/>
<proteinExistence type="predicted"/>
<keyword evidence="3" id="KW-1185">Reference proteome</keyword>
<protein>
    <submittedName>
        <fullName evidence="2">Membrane protein</fullName>
    </submittedName>
</protein>
<name>S0P605_9ENTE</name>
<dbReference type="OrthoDB" id="1701800at2"/>
<keyword evidence="1" id="KW-0472">Membrane</keyword>
<dbReference type="PATRIC" id="fig|1140003.3.peg.2120"/>
<feature type="transmembrane region" description="Helical" evidence="1">
    <location>
        <begin position="64"/>
        <end position="85"/>
    </location>
</feature>
<comment type="caution">
    <text evidence="2">The sequence shown here is derived from an EMBL/GenBank/DDBJ whole genome shotgun (WGS) entry which is preliminary data.</text>
</comment>
<evidence type="ECO:0000256" key="1">
    <source>
        <dbReference type="SAM" id="Phobius"/>
    </source>
</evidence>
<sequence>MSAEWIEQILSYFEYIVKGLELFAIIWLLWGVLLSAKDFFMFTFEKVPNKQMRIEKNNAIKKMLGGYILLSLEILIAGGIIESIIKPTLQDIFQLAALVVIRTIISYFLNKEIGPVDVETGE</sequence>
<dbReference type="Proteomes" id="UP000015961">
    <property type="component" value="Unassembled WGS sequence"/>
</dbReference>
<dbReference type="Pfam" id="PF07784">
    <property type="entry name" value="DUF1622"/>
    <property type="match status" value="1"/>
</dbReference>
<feature type="transmembrane region" description="Helical" evidence="1">
    <location>
        <begin position="22"/>
        <end position="44"/>
    </location>
</feature>
<dbReference type="PANTHER" id="PTHR38468">
    <property type="entry name" value="SLL0939 PROTEIN"/>
    <property type="match status" value="1"/>
</dbReference>
<reference evidence="2 3" key="1">
    <citation type="submission" date="2013-03" db="EMBL/GenBank/DDBJ databases">
        <title>The Genome Sequence of Enterococcus sulfureus ATCC_49903 (PacBio/Illumina hybrid assembly).</title>
        <authorList>
            <consortium name="The Broad Institute Genomics Platform"/>
            <consortium name="The Broad Institute Genome Sequencing Center for Infectious Disease"/>
            <person name="Earl A."/>
            <person name="Russ C."/>
            <person name="Gilmore M."/>
            <person name="Surin D."/>
            <person name="Walker B."/>
            <person name="Young S."/>
            <person name="Zeng Q."/>
            <person name="Gargeya S."/>
            <person name="Fitzgerald M."/>
            <person name="Haas B."/>
            <person name="Abouelleil A."/>
            <person name="Allen A.W."/>
            <person name="Alvarado L."/>
            <person name="Arachchi H.M."/>
            <person name="Berlin A.M."/>
            <person name="Chapman S.B."/>
            <person name="Gainer-Dewar J."/>
            <person name="Goldberg J."/>
            <person name="Griggs A."/>
            <person name="Gujja S."/>
            <person name="Hansen M."/>
            <person name="Howarth C."/>
            <person name="Imamovic A."/>
            <person name="Ireland A."/>
            <person name="Larimer J."/>
            <person name="McCowan C."/>
            <person name="Murphy C."/>
            <person name="Pearson M."/>
            <person name="Poon T.W."/>
            <person name="Priest M."/>
            <person name="Roberts A."/>
            <person name="Saif S."/>
            <person name="Shea T."/>
            <person name="Sisk P."/>
            <person name="Sykes S."/>
            <person name="Wortman J."/>
            <person name="Nusbaum C."/>
            <person name="Birren B."/>
        </authorList>
    </citation>
    <scope>NUCLEOTIDE SEQUENCE [LARGE SCALE GENOMIC DNA]</scope>
    <source>
        <strain evidence="2 3">ATCC 49903</strain>
    </source>
</reference>